<dbReference type="InterPro" id="IPR004546">
    <property type="entry name" value="Restrct_endonuc_T1M"/>
</dbReference>
<dbReference type="PANTHER" id="PTHR42933">
    <property type="entry name" value="SLR6095 PROTEIN"/>
    <property type="match status" value="1"/>
</dbReference>
<proteinExistence type="inferred from homology"/>
<dbReference type="Pfam" id="PF02384">
    <property type="entry name" value="N6_Mtase"/>
    <property type="match status" value="1"/>
</dbReference>
<dbReference type="GO" id="GO:0008170">
    <property type="term" value="F:N-methyltransferase activity"/>
    <property type="evidence" value="ECO:0007669"/>
    <property type="project" value="InterPro"/>
</dbReference>
<evidence type="ECO:0000256" key="2">
    <source>
        <dbReference type="ARBA" id="ARBA00011900"/>
    </source>
</evidence>
<evidence type="ECO:0000313" key="11">
    <source>
        <dbReference type="EMBL" id="KFI61244.1"/>
    </source>
</evidence>
<keyword evidence="4 11" id="KW-0808">Transferase</keyword>
<protein>
    <recommendedName>
        <fullName evidence="2">site-specific DNA-methyltransferase (adenine-specific)</fullName>
        <ecNumber evidence="2">2.1.1.72</ecNumber>
    </recommendedName>
</protein>
<feature type="coiled-coil region" evidence="8">
    <location>
        <begin position="514"/>
        <end position="541"/>
    </location>
</feature>
<keyword evidence="12" id="KW-1185">Reference proteome</keyword>
<keyword evidence="8" id="KW-0175">Coiled coil</keyword>
<dbReference type="GO" id="GO:0009307">
    <property type="term" value="P:DNA restriction-modification system"/>
    <property type="evidence" value="ECO:0007669"/>
    <property type="project" value="UniProtKB-KW"/>
</dbReference>
<accession>A0A087AR44</accession>
<dbReference type="EC" id="2.1.1.72" evidence="2"/>
<dbReference type="OrthoDB" id="9784823at2"/>
<evidence type="ECO:0000256" key="5">
    <source>
        <dbReference type="ARBA" id="ARBA00022691"/>
    </source>
</evidence>
<sequence length="551" mass="62857">MAEQNTARQLTSQLWAMANDLRGKMSADEFRDYILGFIFYRYLSERQEMYLEDLRNQNVIETYEGETLNDAYARQTQSDGIEAWREDISQSLGYVIDPEYTWASLIARIRDQSLRPDYFQAMFDSFRQNAELNATAEKDFREVFSDINLADSSLGNSTAARAKSLSNLAEKVDSIDFKDESGHDILGDVYEYLIAQFASNSGKKAGEFYTPHEVSRVLAKLVTYADPTSEGADVILDTNKDFSVYDPTCGSGSLLLTVQKELPGSEREGRVRFHGQELNRTTYNLARMNLMMHGVDYKYMKLRNADTLEQDWPDGVDENGIDHPRAFDAVVANPPYSQHWDNTETKLKDPRFKDFGKLAPKSKADFAFVEHCVYHLKDSGRMAIVLPHGVLFRGAAEGVIRKALIEKNYLDAVIGLPANLFYSTSIPTVVLVFRKDRKIRDILFIDASQHFEKGKNQNHLRDEDIDLIFETYINRKDVDKYAHVASPDEIKENEYNLNIPRYVDTFEEEEPIDIDEVNRQLAEVDAEIARLQAQFDAMVADLVPTEGDACA</sequence>
<dbReference type="InterPro" id="IPR029063">
    <property type="entry name" value="SAM-dependent_MTases_sf"/>
</dbReference>
<dbReference type="eggNOG" id="COG0286">
    <property type="taxonomic scope" value="Bacteria"/>
</dbReference>
<dbReference type="GO" id="GO:0003677">
    <property type="term" value="F:DNA binding"/>
    <property type="evidence" value="ECO:0007669"/>
    <property type="project" value="InterPro"/>
</dbReference>
<evidence type="ECO:0000313" key="12">
    <source>
        <dbReference type="Proteomes" id="UP000029046"/>
    </source>
</evidence>
<dbReference type="InterPro" id="IPR003356">
    <property type="entry name" value="DNA_methylase_A-5"/>
</dbReference>
<dbReference type="PROSITE" id="PS00092">
    <property type="entry name" value="N6_MTASE"/>
    <property type="match status" value="1"/>
</dbReference>
<dbReference type="RefSeq" id="WP_033507542.1">
    <property type="nucleotide sequence ID" value="NZ_JGYX01000002.1"/>
</dbReference>
<dbReference type="GO" id="GO:0009007">
    <property type="term" value="F:site-specific DNA-methyltransferase (adenine-specific) activity"/>
    <property type="evidence" value="ECO:0007669"/>
    <property type="project" value="UniProtKB-EC"/>
</dbReference>
<comment type="catalytic activity">
    <reaction evidence="7">
        <text>a 2'-deoxyadenosine in DNA + S-adenosyl-L-methionine = an N(6)-methyl-2'-deoxyadenosine in DNA + S-adenosyl-L-homocysteine + H(+)</text>
        <dbReference type="Rhea" id="RHEA:15197"/>
        <dbReference type="Rhea" id="RHEA-COMP:12418"/>
        <dbReference type="Rhea" id="RHEA-COMP:12419"/>
        <dbReference type="ChEBI" id="CHEBI:15378"/>
        <dbReference type="ChEBI" id="CHEBI:57856"/>
        <dbReference type="ChEBI" id="CHEBI:59789"/>
        <dbReference type="ChEBI" id="CHEBI:90615"/>
        <dbReference type="ChEBI" id="CHEBI:90616"/>
        <dbReference type="EC" id="2.1.1.72"/>
    </reaction>
</comment>
<evidence type="ECO:0000256" key="3">
    <source>
        <dbReference type="ARBA" id="ARBA00022603"/>
    </source>
</evidence>
<evidence type="ECO:0000256" key="6">
    <source>
        <dbReference type="ARBA" id="ARBA00022747"/>
    </source>
</evidence>
<keyword evidence="3 11" id="KW-0489">Methyltransferase</keyword>
<organism evidence="11 12">
    <name type="scientific">Bifidobacterium pullorum subsp. gallinarum</name>
    <dbReference type="NCBI Taxonomy" id="78344"/>
    <lineage>
        <taxon>Bacteria</taxon>
        <taxon>Bacillati</taxon>
        <taxon>Actinomycetota</taxon>
        <taxon>Actinomycetes</taxon>
        <taxon>Bifidobacteriales</taxon>
        <taxon>Bifidobacteriaceae</taxon>
        <taxon>Bifidobacterium</taxon>
    </lineage>
</organism>
<evidence type="ECO:0000256" key="7">
    <source>
        <dbReference type="ARBA" id="ARBA00047942"/>
    </source>
</evidence>
<dbReference type="Gene3D" id="1.20.1260.30">
    <property type="match status" value="1"/>
</dbReference>
<dbReference type="InterPro" id="IPR022749">
    <property type="entry name" value="D12N6_MeTrfase_N"/>
</dbReference>
<dbReference type="Proteomes" id="UP000029046">
    <property type="component" value="Unassembled WGS sequence"/>
</dbReference>
<reference evidence="11 12" key="1">
    <citation type="submission" date="2014-03" db="EMBL/GenBank/DDBJ databases">
        <title>Genomics of Bifidobacteria.</title>
        <authorList>
            <person name="Ventura M."/>
            <person name="Milani C."/>
            <person name="Lugli G.A."/>
        </authorList>
    </citation>
    <scope>NUCLEOTIDE SEQUENCE [LARGE SCALE GENOMIC DNA]</scope>
    <source>
        <strain evidence="11 12">LMG 11586</strain>
    </source>
</reference>
<dbReference type="SUPFAM" id="SSF53335">
    <property type="entry name" value="S-adenosyl-L-methionine-dependent methyltransferases"/>
    <property type="match status" value="1"/>
</dbReference>
<comment type="similarity">
    <text evidence="1">Belongs to the N(4)/N(6)-methyltransferase family.</text>
</comment>
<dbReference type="InterPro" id="IPR002052">
    <property type="entry name" value="DNA_methylase_N6_adenine_CS"/>
</dbReference>
<dbReference type="InterPro" id="IPR051537">
    <property type="entry name" value="DNA_Adenine_Mtase"/>
</dbReference>
<dbReference type="EMBL" id="JGYX01000002">
    <property type="protein sequence ID" value="KFI61244.1"/>
    <property type="molecule type" value="Genomic_DNA"/>
</dbReference>
<evidence type="ECO:0000259" key="10">
    <source>
        <dbReference type="Pfam" id="PF12161"/>
    </source>
</evidence>
<dbReference type="AlphaFoldDB" id="A0A087AR44"/>
<keyword evidence="6" id="KW-0680">Restriction system</keyword>
<evidence type="ECO:0000256" key="4">
    <source>
        <dbReference type="ARBA" id="ARBA00022679"/>
    </source>
</evidence>
<evidence type="ECO:0000256" key="1">
    <source>
        <dbReference type="ARBA" id="ARBA00006594"/>
    </source>
</evidence>
<comment type="caution">
    <text evidence="11">The sequence shown here is derived from an EMBL/GenBank/DDBJ whole genome shotgun (WGS) entry which is preliminary data.</text>
</comment>
<dbReference type="GO" id="GO:0032259">
    <property type="term" value="P:methylation"/>
    <property type="evidence" value="ECO:0007669"/>
    <property type="project" value="UniProtKB-KW"/>
</dbReference>
<evidence type="ECO:0000259" key="9">
    <source>
        <dbReference type="Pfam" id="PF02384"/>
    </source>
</evidence>
<dbReference type="PRINTS" id="PR00507">
    <property type="entry name" value="N12N6MTFRASE"/>
</dbReference>
<dbReference type="Gene3D" id="3.40.50.150">
    <property type="entry name" value="Vaccinia Virus protein VP39"/>
    <property type="match status" value="1"/>
</dbReference>
<keyword evidence="5" id="KW-0949">S-adenosyl-L-methionine</keyword>
<evidence type="ECO:0000256" key="8">
    <source>
        <dbReference type="SAM" id="Coils"/>
    </source>
</evidence>
<dbReference type="Pfam" id="PF12161">
    <property type="entry name" value="HsdM_N"/>
    <property type="match status" value="1"/>
</dbReference>
<feature type="domain" description="N6 adenine-specific DNA methyltransferase N-terminal" evidence="10">
    <location>
        <begin position="10"/>
        <end position="171"/>
    </location>
</feature>
<dbReference type="NCBIfam" id="TIGR00497">
    <property type="entry name" value="hsdM"/>
    <property type="match status" value="1"/>
</dbReference>
<dbReference type="InterPro" id="IPR038333">
    <property type="entry name" value="T1MK-like_N_sf"/>
</dbReference>
<name>A0A087AR44_9BIFI</name>
<gene>
    <name evidence="11" type="ORF">BIGA_0677</name>
</gene>
<dbReference type="PANTHER" id="PTHR42933:SF1">
    <property type="entry name" value="SITE-SPECIFIC DNA-METHYLTRANSFERASE (ADENINE-SPECIFIC)"/>
    <property type="match status" value="1"/>
</dbReference>
<feature type="domain" description="DNA methylase adenine-specific" evidence="9">
    <location>
        <begin position="183"/>
        <end position="510"/>
    </location>
</feature>